<evidence type="ECO:0000259" key="1">
    <source>
        <dbReference type="Pfam" id="PF01796"/>
    </source>
</evidence>
<dbReference type="Proteomes" id="UP000245712">
    <property type="component" value="Unassembled WGS sequence"/>
</dbReference>
<reference evidence="3 4" key="1">
    <citation type="submission" date="2018-05" db="EMBL/GenBank/DDBJ databases">
        <title>Genomic Encyclopedia of Type Strains, Phase IV (KMG-V): Genome sequencing to study the core and pangenomes of soil and plant-associated prokaryotes.</title>
        <authorList>
            <person name="Whitman W."/>
        </authorList>
    </citation>
    <scope>NUCLEOTIDE SEQUENCE [LARGE SCALE GENOMIC DNA]</scope>
    <source>
        <strain evidence="3 4">SCZa-39</strain>
    </source>
</reference>
<dbReference type="RefSeq" id="WP_116612207.1">
    <property type="nucleotide sequence ID" value="NZ_QEOB01000011.1"/>
</dbReference>
<accession>A0ABX5KKV7</accession>
<dbReference type="SUPFAM" id="SSF50249">
    <property type="entry name" value="Nucleic acid-binding proteins"/>
    <property type="match status" value="1"/>
</dbReference>
<gene>
    <name evidence="3" type="ORF">C7402_11128</name>
</gene>
<feature type="domain" description="ChsH2 C-terminal OB-fold" evidence="1">
    <location>
        <begin position="53"/>
        <end position="118"/>
    </location>
</feature>
<evidence type="ECO:0000313" key="3">
    <source>
        <dbReference type="EMBL" id="PVX81126.1"/>
    </source>
</evidence>
<feature type="domain" description="ChsH2 rubredoxin-like zinc ribbon" evidence="2">
    <location>
        <begin position="16"/>
        <end position="51"/>
    </location>
</feature>
<evidence type="ECO:0000259" key="2">
    <source>
        <dbReference type="Pfam" id="PF12172"/>
    </source>
</evidence>
<dbReference type="InterPro" id="IPR022002">
    <property type="entry name" value="ChsH2_Znr"/>
</dbReference>
<dbReference type="PANTHER" id="PTHR34075:SF5">
    <property type="entry name" value="BLR3430 PROTEIN"/>
    <property type="match status" value="1"/>
</dbReference>
<protein>
    <recommendedName>
        <fullName evidence="5">OB-fold protein</fullName>
    </recommendedName>
</protein>
<dbReference type="Pfam" id="PF01796">
    <property type="entry name" value="OB_ChsH2_C"/>
    <property type="match status" value="1"/>
</dbReference>
<evidence type="ECO:0000313" key="4">
    <source>
        <dbReference type="Proteomes" id="UP000245712"/>
    </source>
</evidence>
<name>A0ABX5KKV7_9BURK</name>
<dbReference type="Pfam" id="PF12172">
    <property type="entry name" value="zf-ChsH2"/>
    <property type="match status" value="1"/>
</dbReference>
<evidence type="ECO:0008006" key="5">
    <source>
        <dbReference type="Google" id="ProtNLM"/>
    </source>
</evidence>
<organism evidence="3 4">
    <name type="scientific">Paraburkholderia unamae</name>
    <dbReference type="NCBI Taxonomy" id="219649"/>
    <lineage>
        <taxon>Bacteria</taxon>
        <taxon>Pseudomonadati</taxon>
        <taxon>Pseudomonadota</taxon>
        <taxon>Betaproteobacteria</taxon>
        <taxon>Burkholderiales</taxon>
        <taxon>Burkholderiaceae</taxon>
        <taxon>Paraburkholderia</taxon>
    </lineage>
</organism>
<comment type="caution">
    <text evidence="3">The sequence shown here is derived from an EMBL/GenBank/DDBJ whole genome shotgun (WGS) entry which is preliminary data.</text>
</comment>
<dbReference type="Gene3D" id="6.10.30.10">
    <property type="match status" value="1"/>
</dbReference>
<dbReference type="InterPro" id="IPR002878">
    <property type="entry name" value="ChsH2_C"/>
</dbReference>
<dbReference type="InterPro" id="IPR012340">
    <property type="entry name" value="NA-bd_OB-fold"/>
</dbReference>
<sequence length="132" mass="14810">MNRPLPRATAETAAFWEGCAEGALRYQICSHCEKVQRIPRARCVHCFKEALTWKPSKGRGRILSFTVVHRAPTPAFRAQAPYALAIVDMDEGFRLMVNVRDGAQRDLKIDQPVTIAFHEIDGVSLPYAEVEA</sequence>
<dbReference type="EMBL" id="QEOB01000011">
    <property type="protein sequence ID" value="PVX81126.1"/>
    <property type="molecule type" value="Genomic_DNA"/>
</dbReference>
<dbReference type="PANTHER" id="PTHR34075">
    <property type="entry name" value="BLR3430 PROTEIN"/>
    <property type="match status" value="1"/>
</dbReference>
<proteinExistence type="predicted"/>
<dbReference type="InterPro" id="IPR052513">
    <property type="entry name" value="Thioester_dehydratase-like"/>
</dbReference>
<keyword evidence="4" id="KW-1185">Reference proteome</keyword>